<proteinExistence type="predicted"/>
<name>A0A5Q2TMU7_9BACI</name>
<organism evidence="1 2">
    <name type="scientific">Gracilibacillus salitolerans</name>
    <dbReference type="NCBI Taxonomy" id="2663022"/>
    <lineage>
        <taxon>Bacteria</taxon>
        <taxon>Bacillati</taxon>
        <taxon>Bacillota</taxon>
        <taxon>Bacilli</taxon>
        <taxon>Bacillales</taxon>
        <taxon>Bacillaceae</taxon>
        <taxon>Gracilibacillus</taxon>
    </lineage>
</organism>
<keyword evidence="2" id="KW-1185">Reference proteome</keyword>
<sequence length="81" mass="9692">MIRKLLAEKSFEANNRLHRLMYQVEGSDQHMSLFSNLLHILMNERIRELFFINIYPSLIRLEGSYLEFSLCSSLFLFSNFD</sequence>
<dbReference type="AlphaFoldDB" id="A0A5Q2TMU7"/>
<protein>
    <submittedName>
        <fullName evidence="1">Uncharacterized protein</fullName>
    </submittedName>
</protein>
<dbReference type="Proteomes" id="UP000339690">
    <property type="component" value="Chromosome"/>
</dbReference>
<reference evidence="1 2" key="1">
    <citation type="submission" date="2019-11" db="EMBL/GenBank/DDBJ databases">
        <title>Gracilibacillus salitolerans sp. nov., a moderate halophile isolated from a saline soil in northwest China.</title>
        <authorList>
            <person name="Gan L."/>
        </authorList>
    </citation>
    <scope>NUCLEOTIDE SEQUENCE [LARGE SCALE GENOMIC DNA]</scope>
    <source>
        <strain evidence="1 2">SCU50</strain>
    </source>
</reference>
<evidence type="ECO:0000313" key="2">
    <source>
        <dbReference type="Proteomes" id="UP000339690"/>
    </source>
</evidence>
<dbReference type="KEGG" id="grc:GI584_14485"/>
<dbReference type="EMBL" id="CP045915">
    <property type="protein sequence ID" value="QGH35180.1"/>
    <property type="molecule type" value="Genomic_DNA"/>
</dbReference>
<evidence type="ECO:0000313" key="1">
    <source>
        <dbReference type="EMBL" id="QGH35180.1"/>
    </source>
</evidence>
<accession>A0A5Q2TMU7</accession>
<gene>
    <name evidence="1" type="ORF">GI584_14485</name>
</gene>